<dbReference type="InterPro" id="IPR035965">
    <property type="entry name" value="PAS-like_dom_sf"/>
</dbReference>
<dbReference type="PROSITE" id="PS50112">
    <property type="entry name" value="PAS"/>
    <property type="match status" value="1"/>
</dbReference>
<dbReference type="InterPro" id="IPR003661">
    <property type="entry name" value="HisK_dim/P_dom"/>
</dbReference>
<dbReference type="InterPro" id="IPR003018">
    <property type="entry name" value="GAF"/>
</dbReference>
<feature type="transmembrane region" description="Helical" evidence="9">
    <location>
        <begin position="159"/>
        <end position="176"/>
    </location>
</feature>
<dbReference type="InterPro" id="IPR000700">
    <property type="entry name" value="PAS-assoc_C"/>
</dbReference>
<comment type="caution">
    <text evidence="13">The sequence shown here is derived from an EMBL/GenBank/DDBJ whole genome shotgun (WGS) entry which is preliminary data.</text>
</comment>
<dbReference type="GO" id="GO:0000155">
    <property type="term" value="F:phosphorelay sensor kinase activity"/>
    <property type="evidence" value="ECO:0007669"/>
    <property type="project" value="InterPro"/>
</dbReference>
<reference evidence="13 14" key="1">
    <citation type="journal article" date="2016" name="Nat. Commun.">
        <title>Thousands of microbial genomes shed light on interconnected biogeochemical processes in an aquifer system.</title>
        <authorList>
            <person name="Anantharaman K."/>
            <person name="Brown C.T."/>
            <person name="Hug L.A."/>
            <person name="Sharon I."/>
            <person name="Castelle C.J."/>
            <person name="Probst A.J."/>
            <person name="Thomas B.C."/>
            <person name="Singh A."/>
            <person name="Wilkins M.J."/>
            <person name="Karaoz U."/>
            <person name="Brodie E.L."/>
            <person name="Williams K.H."/>
            <person name="Hubbard S.S."/>
            <person name="Banfield J.F."/>
        </authorList>
    </citation>
    <scope>NUCLEOTIDE SEQUENCE [LARGE SCALE GENOMIC DNA]</scope>
</reference>
<dbReference type="NCBIfam" id="TIGR00229">
    <property type="entry name" value="sensory_box"/>
    <property type="match status" value="1"/>
</dbReference>
<accession>A0A1F4T785</accession>
<dbReference type="SMART" id="SM00065">
    <property type="entry name" value="GAF"/>
    <property type="match status" value="1"/>
</dbReference>
<sequence>MTVRPPFFLFGGFGSLLLILAHKLEYLFPFYVGLAALAMGWLVWAAAPGKRINSTYLFLTLALYSFALSLFLFSTARFPSEALFWLRAGAIFGLATSVALFYFAVLFPKVESRPTLAQLALWGTWGGLALGISFTGLLFEKAVITPDGNGFNLGLGSPIYLFFILTTAGAAIQVLRRKQRLYFGASRLQVGYVILGGFLALTVPLLCNLVLPVLGFNQLLGYGPFFLLTLSAFGYYAILKHRLMSLEIVIRQITVYASSALLSVLLFLIIVLFGQAYFAGRPGFGLLTFSAFDALLIAIIYQPLVSIAGRVADRLFFRGRYDYRNTILKISREIASVIKIEGLTKLIAMSFVKTMEVSEISFLLLDREREHFRSIPMSIPRYKRIEIDVESPIVSWLSIMQDVLVRDEIEDEIDRQTAHTGGALAGTSDLEEVRDEMDRLGIPVWVPIISKEQLIGIIALGDKISGDIMTAEDIGLLGTLASQTAVALDNARLYAQVVNMKDYNEEILQSMVSGVMTVDQKERIVTFNVMAEKITGRKIIEVLGKSCEEIWGEDSLLNRIVTQSFKEHCFNNHEAVLPSSERGAVPVSIASTLLRDHDGKKIGVLITILDLTEIKQLEEKVRRADKLAALATMGAGMAHEIKNPLSSMKVFAQLLPTRFNDPEYRKKLEEILPREIDRIDRIVESLLSFARASALTFAPVKIDELLDETIADYKEQAKSAKVKVEKSYASLPPIEVDRGQLSQVFSNLVLNALQAMPEGGALRVMTLEGDRLDGEMKTIKVVVSDSGPGISKETQKRLFDPFYTTKYGGTGLGLTISHSIVDGHRGFIDLESEIGKGTSFTISLPVRQRGG</sequence>
<dbReference type="SMART" id="SM00387">
    <property type="entry name" value="HATPase_c"/>
    <property type="match status" value="1"/>
</dbReference>
<dbReference type="Proteomes" id="UP000178602">
    <property type="component" value="Unassembled WGS sequence"/>
</dbReference>
<evidence type="ECO:0000313" key="14">
    <source>
        <dbReference type="Proteomes" id="UP000178602"/>
    </source>
</evidence>
<feature type="domain" description="PAS" evidence="11">
    <location>
        <begin position="500"/>
        <end position="546"/>
    </location>
</feature>
<dbReference type="SUPFAM" id="SSF55785">
    <property type="entry name" value="PYP-like sensor domain (PAS domain)"/>
    <property type="match status" value="1"/>
</dbReference>
<feature type="transmembrane region" description="Helical" evidence="9">
    <location>
        <begin position="7"/>
        <end position="24"/>
    </location>
</feature>
<feature type="transmembrane region" description="Helical" evidence="9">
    <location>
        <begin position="260"/>
        <end position="278"/>
    </location>
</feature>
<dbReference type="EMBL" id="MEUG01000001">
    <property type="protein sequence ID" value="OGC28574.1"/>
    <property type="molecule type" value="Genomic_DNA"/>
</dbReference>
<dbReference type="Pfam" id="PF02518">
    <property type="entry name" value="HATPase_c"/>
    <property type="match status" value="1"/>
</dbReference>
<dbReference type="InterPro" id="IPR036097">
    <property type="entry name" value="HisK_dim/P_sf"/>
</dbReference>
<keyword evidence="9" id="KW-0472">Membrane</keyword>
<evidence type="ECO:0000256" key="5">
    <source>
        <dbReference type="ARBA" id="ARBA00022741"/>
    </source>
</evidence>
<organism evidence="13 14">
    <name type="scientific">candidate division WOR-1 bacterium RIFOXYC12_FULL_54_18</name>
    <dbReference type="NCBI Taxonomy" id="1802584"/>
    <lineage>
        <taxon>Bacteria</taxon>
        <taxon>Bacillati</taxon>
        <taxon>Saganbacteria</taxon>
    </lineage>
</organism>
<dbReference type="AlphaFoldDB" id="A0A1F4T785"/>
<comment type="catalytic activity">
    <reaction evidence="1">
        <text>ATP + protein L-histidine = ADP + protein N-phospho-L-histidine.</text>
        <dbReference type="EC" id="2.7.13.3"/>
    </reaction>
</comment>
<dbReference type="GO" id="GO:0005524">
    <property type="term" value="F:ATP binding"/>
    <property type="evidence" value="ECO:0007669"/>
    <property type="project" value="UniProtKB-KW"/>
</dbReference>
<dbReference type="InterPro" id="IPR003594">
    <property type="entry name" value="HATPase_dom"/>
</dbReference>
<evidence type="ECO:0000256" key="4">
    <source>
        <dbReference type="ARBA" id="ARBA00022679"/>
    </source>
</evidence>
<dbReference type="PROSITE" id="PS50113">
    <property type="entry name" value="PAC"/>
    <property type="match status" value="1"/>
</dbReference>
<dbReference type="Pfam" id="PF00512">
    <property type="entry name" value="HisKA"/>
    <property type="match status" value="1"/>
</dbReference>
<keyword evidence="8" id="KW-0902">Two-component regulatory system</keyword>
<name>A0A1F4T785_UNCSA</name>
<dbReference type="Gene3D" id="1.10.287.130">
    <property type="match status" value="1"/>
</dbReference>
<evidence type="ECO:0000256" key="8">
    <source>
        <dbReference type="ARBA" id="ARBA00023012"/>
    </source>
</evidence>
<feature type="domain" description="Histidine kinase" evidence="10">
    <location>
        <begin position="636"/>
        <end position="848"/>
    </location>
</feature>
<evidence type="ECO:0000259" key="10">
    <source>
        <dbReference type="PROSITE" id="PS50109"/>
    </source>
</evidence>
<dbReference type="InterPro" id="IPR004358">
    <property type="entry name" value="Sig_transdc_His_kin-like_C"/>
</dbReference>
<keyword evidence="3" id="KW-0597">Phosphoprotein</keyword>
<dbReference type="PROSITE" id="PS50109">
    <property type="entry name" value="HIS_KIN"/>
    <property type="match status" value="1"/>
</dbReference>
<keyword evidence="9" id="KW-0812">Transmembrane</keyword>
<proteinExistence type="predicted"/>
<keyword evidence="5" id="KW-0547">Nucleotide-binding</keyword>
<feature type="domain" description="PAC" evidence="12">
    <location>
        <begin position="571"/>
        <end position="623"/>
    </location>
</feature>
<dbReference type="SUPFAM" id="SSF55874">
    <property type="entry name" value="ATPase domain of HSP90 chaperone/DNA topoisomerase II/histidine kinase"/>
    <property type="match status" value="1"/>
</dbReference>
<evidence type="ECO:0000256" key="1">
    <source>
        <dbReference type="ARBA" id="ARBA00000085"/>
    </source>
</evidence>
<feature type="transmembrane region" description="Helical" evidence="9">
    <location>
        <begin position="219"/>
        <end position="239"/>
    </location>
</feature>
<dbReference type="EC" id="2.7.13.3" evidence="2"/>
<dbReference type="Gene3D" id="3.30.450.40">
    <property type="match status" value="1"/>
</dbReference>
<keyword evidence="7" id="KW-0067">ATP-binding</keyword>
<keyword evidence="6" id="KW-0418">Kinase</keyword>
<dbReference type="InterPro" id="IPR029016">
    <property type="entry name" value="GAF-like_dom_sf"/>
</dbReference>
<dbReference type="InterPro" id="IPR005467">
    <property type="entry name" value="His_kinase_dom"/>
</dbReference>
<dbReference type="PANTHER" id="PTHR43065">
    <property type="entry name" value="SENSOR HISTIDINE KINASE"/>
    <property type="match status" value="1"/>
</dbReference>
<dbReference type="SUPFAM" id="SSF55781">
    <property type="entry name" value="GAF domain-like"/>
    <property type="match status" value="1"/>
</dbReference>
<gene>
    <name evidence="13" type="ORF">A3K49_06405</name>
</gene>
<feature type="transmembrane region" description="Helical" evidence="9">
    <location>
        <begin position="119"/>
        <end position="139"/>
    </location>
</feature>
<evidence type="ECO:0000256" key="9">
    <source>
        <dbReference type="SAM" id="Phobius"/>
    </source>
</evidence>
<dbReference type="SUPFAM" id="SSF47384">
    <property type="entry name" value="Homodimeric domain of signal transducing histidine kinase"/>
    <property type="match status" value="1"/>
</dbReference>
<dbReference type="InterPro" id="IPR036890">
    <property type="entry name" value="HATPase_C_sf"/>
</dbReference>
<feature type="transmembrane region" description="Helical" evidence="9">
    <location>
        <begin position="84"/>
        <end position="107"/>
    </location>
</feature>
<evidence type="ECO:0000256" key="3">
    <source>
        <dbReference type="ARBA" id="ARBA00022553"/>
    </source>
</evidence>
<feature type="transmembrane region" description="Helical" evidence="9">
    <location>
        <begin position="30"/>
        <end position="47"/>
    </location>
</feature>
<evidence type="ECO:0000256" key="6">
    <source>
        <dbReference type="ARBA" id="ARBA00022777"/>
    </source>
</evidence>
<dbReference type="Gene3D" id="3.30.450.20">
    <property type="entry name" value="PAS domain"/>
    <property type="match status" value="1"/>
</dbReference>
<keyword evidence="9" id="KW-1133">Transmembrane helix</keyword>
<evidence type="ECO:0000256" key="7">
    <source>
        <dbReference type="ARBA" id="ARBA00022840"/>
    </source>
</evidence>
<dbReference type="PANTHER" id="PTHR43065:SF10">
    <property type="entry name" value="PEROXIDE STRESS-ACTIVATED HISTIDINE KINASE MAK3"/>
    <property type="match status" value="1"/>
</dbReference>
<dbReference type="CDD" id="cd00082">
    <property type="entry name" value="HisKA"/>
    <property type="match status" value="1"/>
</dbReference>
<feature type="transmembrane region" description="Helical" evidence="9">
    <location>
        <begin position="188"/>
        <end position="213"/>
    </location>
</feature>
<evidence type="ECO:0000256" key="2">
    <source>
        <dbReference type="ARBA" id="ARBA00012438"/>
    </source>
</evidence>
<evidence type="ECO:0000313" key="13">
    <source>
        <dbReference type="EMBL" id="OGC28574.1"/>
    </source>
</evidence>
<dbReference type="SMART" id="SM00388">
    <property type="entry name" value="HisKA"/>
    <property type="match status" value="1"/>
</dbReference>
<evidence type="ECO:0000259" key="12">
    <source>
        <dbReference type="PROSITE" id="PS50113"/>
    </source>
</evidence>
<dbReference type="PRINTS" id="PR00344">
    <property type="entry name" value="BCTRLSENSOR"/>
</dbReference>
<keyword evidence="4" id="KW-0808">Transferase</keyword>
<dbReference type="CDD" id="cd00130">
    <property type="entry name" value="PAS"/>
    <property type="match status" value="1"/>
</dbReference>
<feature type="transmembrane region" description="Helical" evidence="9">
    <location>
        <begin position="56"/>
        <end position="78"/>
    </location>
</feature>
<dbReference type="Gene3D" id="3.30.565.10">
    <property type="entry name" value="Histidine kinase-like ATPase, C-terminal domain"/>
    <property type="match status" value="1"/>
</dbReference>
<evidence type="ECO:0000259" key="11">
    <source>
        <dbReference type="PROSITE" id="PS50112"/>
    </source>
</evidence>
<dbReference type="InterPro" id="IPR000014">
    <property type="entry name" value="PAS"/>
</dbReference>
<protein>
    <recommendedName>
        <fullName evidence="2">histidine kinase</fullName>
        <ecNumber evidence="2">2.7.13.3</ecNumber>
    </recommendedName>
</protein>
<dbReference type="Pfam" id="PF13426">
    <property type="entry name" value="PAS_9"/>
    <property type="match status" value="1"/>
</dbReference>